<sequence>MSGLLNPDWGFIQEHFDWLGHIVEGLVMAVVVAVIARPLYRWRDAALIGLAFAMGHFHGREKRDYEVSVQMPPPHLNGYRMWDWSWDQATDFWPTAIVLMAVMYAAYRYRR</sequence>
<accession>A0ABQ5ZDI8</accession>
<dbReference type="RefSeq" id="WP_245081872.1">
    <property type="nucleotide sequence ID" value="NZ_BSOP01000001.1"/>
</dbReference>
<dbReference type="EMBL" id="BSOP01000001">
    <property type="protein sequence ID" value="GLR48849.1"/>
    <property type="molecule type" value="Genomic_DNA"/>
</dbReference>
<evidence type="ECO:0000313" key="3">
    <source>
        <dbReference type="Proteomes" id="UP001156702"/>
    </source>
</evidence>
<organism evidence="2 3">
    <name type="scientific">Shinella yambaruensis</name>
    <dbReference type="NCBI Taxonomy" id="415996"/>
    <lineage>
        <taxon>Bacteria</taxon>
        <taxon>Pseudomonadati</taxon>
        <taxon>Pseudomonadota</taxon>
        <taxon>Alphaproteobacteria</taxon>
        <taxon>Hyphomicrobiales</taxon>
        <taxon>Rhizobiaceae</taxon>
        <taxon>Shinella</taxon>
    </lineage>
</organism>
<evidence type="ECO:0000313" key="2">
    <source>
        <dbReference type="EMBL" id="GLR48849.1"/>
    </source>
</evidence>
<proteinExistence type="predicted"/>
<name>A0ABQ5ZDI8_9HYPH</name>
<evidence type="ECO:0000256" key="1">
    <source>
        <dbReference type="SAM" id="Phobius"/>
    </source>
</evidence>
<keyword evidence="1" id="KW-1133">Transmembrane helix</keyword>
<dbReference type="Proteomes" id="UP001156702">
    <property type="component" value="Unassembled WGS sequence"/>
</dbReference>
<protein>
    <submittedName>
        <fullName evidence="2">Membrane protein</fullName>
    </submittedName>
</protein>
<comment type="caution">
    <text evidence="2">The sequence shown here is derived from an EMBL/GenBank/DDBJ whole genome shotgun (WGS) entry which is preliminary data.</text>
</comment>
<feature type="transmembrane region" description="Helical" evidence="1">
    <location>
        <begin position="18"/>
        <end position="35"/>
    </location>
</feature>
<gene>
    <name evidence="2" type="ORF">GCM10007923_00530</name>
</gene>
<reference evidence="3" key="1">
    <citation type="journal article" date="2019" name="Int. J. Syst. Evol. Microbiol.">
        <title>The Global Catalogue of Microorganisms (GCM) 10K type strain sequencing project: providing services to taxonomists for standard genome sequencing and annotation.</title>
        <authorList>
            <consortium name="The Broad Institute Genomics Platform"/>
            <consortium name="The Broad Institute Genome Sequencing Center for Infectious Disease"/>
            <person name="Wu L."/>
            <person name="Ma J."/>
        </authorList>
    </citation>
    <scope>NUCLEOTIDE SEQUENCE [LARGE SCALE GENOMIC DNA]</scope>
    <source>
        <strain evidence="3">NBRC 102122</strain>
    </source>
</reference>
<keyword evidence="1" id="KW-0472">Membrane</keyword>
<keyword evidence="1" id="KW-0812">Transmembrane</keyword>
<keyword evidence="3" id="KW-1185">Reference proteome</keyword>